<dbReference type="HOGENOM" id="CLU_1979024_0_0_10"/>
<evidence type="ECO:0000313" key="2">
    <source>
        <dbReference type="EMBL" id="EHQ29804.1"/>
    </source>
</evidence>
<accession>H1Y5M8</accession>
<evidence type="ECO:0008006" key="4">
    <source>
        <dbReference type="Google" id="ProtNLM"/>
    </source>
</evidence>
<feature type="chain" id="PRO_5003558329" description="Lipoprotein" evidence="1">
    <location>
        <begin position="26"/>
        <end position="126"/>
    </location>
</feature>
<reference evidence="2" key="1">
    <citation type="submission" date="2011-09" db="EMBL/GenBank/DDBJ databases">
        <title>The permanent draft genome of Mucilaginibacter paludis DSM 18603.</title>
        <authorList>
            <consortium name="US DOE Joint Genome Institute (JGI-PGF)"/>
            <person name="Lucas S."/>
            <person name="Han J."/>
            <person name="Lapidus A."/>
            <person name="Bruce D."/>
            <person name="Goodwin L."/>
            <person name="Pitluck S."/>
            <person name="Peters L."/>
            <person name="Kyrpides N."/>
            <person name="Mavromatis K."/>
            <person name="Ivanova N."/>
            <person name="Mikhailova N."/>
            <person name="Held B."/>
            <person name="Detter J.C."/>
            <person name="Tapia R."/>
            <person name="Han C."/>
            <person name="Land M."/>
            <person name="Hauser L."/>
            <person name="Markowitz V."/>
            <person name="Cheng J.-F."/>
            <person name="Hugenholtz P."/>
            <person name="Woyke T."/>
            <person name="Wu D."/>
            <person name="Tindall B."/>
            <person name="Brambilla E."/>
            <person name="Klenk H.-P."/>
            <person name="Eisen J.A."/>
        </authorList>
    </citation>
    <scope>NUCLEOTIDE SEQUENCE [LARGE SCALE GENOMIC DNA]</scope>
    <source>
        <strain evidence="2">DSM 18603</strain>
    </source>
</reference>
<dbReference type="STRING" id="714943.Mucpa_5736"/>
<dbReference type="RefSeq" id="WP_008511201.1">
    <property type="nucleotide sequence ID" value="NZ_CM001403.1"/>
</dbReference>
<gene>
    <name evidence="2" type="ORF">Mucpa_5736</name>
</gene>
<evidence type="ECO:0000256" key="1">
    <source>
        <dbReference type="SAM" id="SignalP"/>
    </source>
</evidence>
<keyword evidence="1" id="KW-0732">Signal</keyword>
<dbReference type="Proteomes" id="UP000002774">
    <property type="component" value="Chromosome"/>
</dbReference>
<dbReference type="AlphaFoldDB" id="H1Y5M8"/>
<dbReference type="EMBL" id="CM001403">
    <property type="protein sequence ID" value="EHQ29804.1"/>
    <property type="molecule type" value="Genomic_DNA"/>
</dbReference>
<sequence length="126" mass="14356">MKRFKSIIILTLAIFIVCCRFSNTATVSHDELEKLILKDDFLNLSAENYITKSLAIINRLSTSQIHKLVPNVINTKEAKAEIIVATIREHKDILFADTNEPFNSVSFFNKSTFIQCVILIREPGEQ</sequence>
<keyword evidence="3" id="KW-1185">Reference proteome</keyword>
<proteinExistence type="predicted"/>
<feature type="signal peptide" evidence="1">
    <location>
        <begin position="1"/>
        <end position="25"/>
    </location>
</feature>
<evidence type="ECO:0000313" key="3">
    <source>
        <dbReference type="Proteomes" id="UP000002774"/>
    </source>
</evidence>
<organism evidence="2 3">
    <name type="scientific">Mucilaginibacter paludis DSM 18603</name>
    <dbReference type="NCBI Taxonomy" id="714943"/>
    <lineage>
        <taxon>Bacteria</taxon>
        <taxon>Pseudomonadati</taxon>
        <taxon>Bacteroidota</taxon>
        <taxon>Sphingobacteriia</taxon>
        <taxon>Sphingobacteriales</taxon>
        <taxon>Sphingobacteriaceae</taxon>
        <taxon>Mucilaginibacter</taxon>
    </lineage>
</organism>
<name>H1Y5M8_9SPHI</name>
<protein>
    <recommendedName>
        <fullName evidence="4">Lipoprotein</fullName>
    </recommendedName>
</protein>